<keyword evidence="6" id="KW-1185">Reference proteome</keyword>
<dbReference type="EMBL" id="BMDY01000024">
    <property type="protein sequence ID" value="GGB17157.1"/>
    <property type="molecule type" value="Genomic_DNA"/>
</dbReference>
<proteinExistence type="predicted"/>
<evidence type="ECO:0000256" key="1">
    <source>
        <dbReference type="ARBA" id="ARBA00023015"/>
    </source>
</evidence>
<dbReference type="InterPro" id="IPR009061">
    <property type="entry name" value="DNA-bd_dom_put_sf"/>
</dbReference>
<dbReference type="InterPro" id="IPR047057">
    <property type="entry name" value="MerR_fam"/>
</dbReference>
<gene>
    <name evidence="5" type="primary">zntR</name>
    <name evidence="5" type="ORF">GCM10007414_33240</name>
</gene>
<feature type="domain" description="HTH merR-type" evidence="4">
    <location>
        <begin position="1"/>
        <end position="70"/>
    </location>
</feature>
<dbReference type="Proteomes" id="UP000651977">
    <property type="component" value="Unassembled WGS sequence"/>
</dbReference>
<evidence type="ECO:0000313" key="5">
    <source>
        <dbReference type="EMBL" id="GGB17157.1"/>
    </source>
</evidence>
<dbReference type="PANTHER" id="PTHR30204:SF94">
    <property type="entry name" value="HEAVY METAL-DEPENDENT TRANSCRIPTIONAL REGULATOR HI_0293-RELATED"/>
    <property type="match status" value="1"/>
</dbReference>
<dbReference type="SMART" id="SM00422">
    <property type="entry name" value="HTH_MERR"/>
    <property type="match status" value="1"/>
</dbReference>
<keyword evidence="2" id="KW-0238">DNA-binding</keyword>
<sequence>MFKIGELAKQTGLSVEALRFYERKGLLAPAARAANQYRQYTEQDLNRLHFIQRAKQAGLSIKDIAELLKLRDNATTVRCNDVSRVVGQKLAKVQQQLRELQAFEAHLKKLHSECCGGEESAESCSILKALDDVME</sequence>
<evidence type="ECO:0000313" key="6">
    <source>
        <dbReference type="Proteomes" id="UP000651977"/>
    </source>
</evidence>
<dbReference type="NCBIfam" id="NF007069">
    <property type="entry name" value="PRK09514.1"/>
    <property type="match status" value="1"/>
</dbReference>
<dbReference type="Gene3D" id="1.10.1660.10">
    <property type="match status" value="1"/>
</dbReference>
<evidence type="ECO:0000256" key="2">
    <source>
        <dbReference type="ARBA" id="ARBA00023125"/>
    </source>
</evidence>
<dbReference type="CDD" id="cd04770">
    <property type="entry name" value="HTH_HMRTR"/>
    <property type="match status" value="1"/>
</dbReference>
<accession>A0ABQ1I7S0</accession>
<evidence type="ECO:0000259" key="4">
    <source>
        <dbReference type="PROSITE" id="PS50937"/>
    </source>
</evidence>
<protein>
    <submittedName>
        <fullName evidence="5">Heavy metal-responsive transcriptional regulator</fullName>
    </submittedName>
</protein>
<evidence type="ECO:0000256" key="3">
    <source>
        <dbReference type="ARBA" id="ARBA00023163"/>
    </source>
</evidence>
<dbReference type="PRINTS" id="PR00040">
    <property type="entry name" value="HTHMERR"/>
</dbReference>
<dbReference type="PANTHER" id="PTHR30204">
    <property type="entry name" value="REDOX-CYCLING DRUG-SENSING TRANSCRIPTIONAL ACTIVATOR SOXR"/>
    <property type="match status" value="1"/>
</dbReference>
<dbReference type="PROSITE" id="PS00552">
    <property type="entry name" value="HTH_MERR_1"/>
    <property type="match status" value="1"/>
</dbReference>
<dbReference type="SUPFAM" id="SSF46955">
    <property type="entry name" value="Putative DNA-binding domain"/>
    <property type="match status" value="1"/>
</dbReference>
<keyword evidence="1" id="KW-0805">Transcription regulation</keyword>
<dbReference type="InterPro" id="IPR000551">
    <property type="entry name" value="MerR-type_HTH_dom"/>
</dbReference>
<dbReference type="Pfam" id="PF13411">
    <property type="entry name" value="MerR_1"/>
    <property type="match status" value="1"/>
</dbReference>
<organism evidence="5 6">
    <name type="scientific">Agarivorans gilvus</name>
    <dbReference type="NCBI Taxonomy" id="680279"/>
    <lineage>
        <taxon>Bacteria</taxon>
        <taxon>Pseudomonadati</taxon>
        <taxon>Pseudomonadota</taxon>
        <taxon>Gammaproteobacteria</taxon>
        <taxon>Alteromonadales</taxon>
        <taxon>Alteromonadaceae</taxon>
        <taxon>Agarivorans</taxon>
    </lineage>
</organism>
<comment type="caution">
    <text evidence="5">The sequence shown here is derived from an EMBL/GenBank/DDBJ whole genome shotgun (WGS) entry which is preliminary data.</text>
</comment>
<keyword evidence="3" id="KW-0804">Transcription</keyword>
<name>A0ABQ1I7S0_9ALTE</name>
<dbReference type="RefSeq" id="WP_055733940.1">
    <property type="nucleotide sequence ID" value="NZ_BMDY01000024.1"/>
</dbReference>
<dbReference type="PROSITE" id="PS50937">
    <property type="entry name" value="HTH_MERR_2"/>
    <property type="match status" value="1"/>
</dbReference>
<reference evidence="6" key="1">
    <citation type="journal article" date="2019" name="Int. J. Syst. Evol. Microbiol.">
        <title>The Global Catalogue of Microorganisms (GCM) 10K type strain sequencing project: providing services to taxonomists for standard genome sequencing and annotation.</title>
        <authorList>
            <consortium name="The Broad Institute Genomics Platform"/>
            <consortium name="The Broad Institute Genome Sequencing Center for Infectious Disease"/>
            <person name="Wu L."/>
            <person name="Ma J."/>
        </authorList>
    </citation>
    <scope>NUCLEOTIDE SEQUENCE [LARGE SCALE GENOMIC DNA]</scope>
    <source>
        <strain evidence="6">CGMCC 1.10131</strain>
    </source>
</reference>